<gene>
    <name evidence="2" type="ORF">CRENBAI_002380</name>
</gene>
<feature type="compositionally biased region" description="Polar residues" evidence="1">
    <location>
        <begin position="56"/>
        <end position="65"/>
    </location>
</feature>
<reference evidence="2 3" key="1">
    <citation type="submission" date="2021-06" db="EMBL/GenBank/DDBJ databases">
        <authorList>
            <person name="Palmer J.M."/>
        </authorList>
    </citation>
    <scope>NUCLEOTIDE SEQUENCE [LARGE SCALE GENOMIC DNA]</scope>
    <source>
        <strain evidence="2 3">MEX-2019</strain>
        <tissue evidence="2">Muscle</tissue>
    </source>
</reference>
<accession>A0AAV9S8W2</accession>
<organism evidence="2 3">
    <name type="scientific">Crenichthys baileyi</name>
    <name type="common">White River springfish</name>
    <dbReference type="NCBI Taxonomy" id="28760"/>
    <lineage>
        <taxon>Eukaryota</taxon>
        <taxon>Metazoa</taxon>
        <taxon>Chordata</taxon>
        <taxon>Craniata</taxon>
        <taxon>Vertebrata</taxon>
        <taxon>Euteleostomi</taxon>
        <taxon>Actinopterygii</taxon>
        <taxon>Neopterygii</taxon>
        <taxon>Teleostei</taxon>
        <taxon>Neoteleostei</taxon>
        <taxon>Acanthomorphata</taxon>
        <taxon>Ovalentaria</taxon>
        <taxon>Atherinomorphae</taxon>
        <taxon>Cyprinodontiformes</taxon>
        <taxon>Goodeidae</taxon>
        <taxon>Crenichthys</taxon>
    </lineage>
</organism>
<evidence type="ECO:0000256" key="1">
    <source>
        <dbReference type="SAM" id="MobiDB-lite"/>
    </source>
</evidence>
<sequence>MSGTGPQPQPGKRGSKTHPTPTLRPPISHTRPKMPGPPKCKLRASIGKFTPHRQINRSPQGQPDSQADPAMHHPAHNCAQGKDAGPASQRAPQKGHSMHSKEATLPCETQNHQHLCGPSKNDRAKPSLGSHRANGTAIPYILPYIDRGTVKTTNPKHAPPTRNRPADKQTPPQYKAEKADATTEPSNTRPAAPILKGQSRRAQDHCPNITARHTAEDRMQQREPKAKAVHKAHTLQIRPHQPTKNKASCEYASPQKEEPRHPGPRTCQTPIPLPEVARPKAHPRPTQEQHGHQASYQCPPAQAPQTHRMQPPDATPKSHQSPTPVGDIAPSTRPPSEPIPGTPQMPQTQTPPPDPPHHPTG</sequence>
<feature type="compositionally biased region" description="Pro residues" evidence="1">
    <location>
        <begin position="332"/>
        <end position="354"/>
    </location>
</feature>
<keyword evidence="3" id="KW-1185">Reference proteome</keyword>
<dbReference type="EMBL" id="JAHHUM010000686">
    <property type="protein sequence ID" value="KAK5617644.1"/>
    <property type="molecule type" value="Genomic_DNA"/>
</dbReference>
<name>A0AAV9S8W2_9TELE</name>
<dbReference type="Proteomes" id="UP001311232">
    <property type="component" value="Unassembled WGS sequence"/>
</dbReference>
<proteinExistence type="predicted"/>
<evidence type="ECO:0000313" key="3">
    <source>
        <dbReference type="Proteomes" id="UP001311232"/>
    </source>
</evidence>
<protein>
    <submittedName>
        <fullName evidence="2">Uncharacterized protein</fullName>
    </submittedName>
</protein>
<feature type="region of interest" description="Disordered" evidence="1">
    <location>
        <begin position="1"/>
        <end position="361"/>
    </location>
</feature>
<evidence type="ECO:0000313" key="2">
    <source>
        <dbReference type="EMBL" id="KAK5617644.1"/>
    </source>
</evidence>
<dbReference type="AlphaFoldDB" id="A0AAV9S8W2"/>
<feature type="compositionally biased region" description="Basic and acidic residues" evidence="1">
    <location>
        <begin position="213"/>
        <end position="226"/>
    </location>
</feature>
<comment type="caution">
    <text evidence="2">The sequence shown here is derived from an EMBL/GenBank/DDBJ whole genome shotgun (WGS) entry which is preliminary data.</text>
</comment>